<sequence>MSSCFVQTTMTQSPEHQRCRLPSLTTIADHYSPKPIIDEIFNLTHSDDVLSTTGPDLCPVCYRSKQFSMGFLHLTLT</sequence>
<keyword evidence="2" id="KW-1185">Reference proteome</keyword>
<protein>
    <submittedName>
        <fullName evidence="1">Uncharacterized protein</fullName>
    </submittedName>
</protein>
<name>A0AAV4XUF8_CAEEX</name>
<organism evidence="1 2">
    <name type="scientific">Caerostris extrusa</name>
    <name type="common">Bark spider</name>
    <name type="synonym">Caerostris bankana</name>
    <dbReference type="NCBI Taxonomy" id="172846"/>
    <lineage>
        <taxon>Eukaryota</taxon>
        <taxon>Metazoa</taxon>
        <taxon>Ecdysozoa</taxon>
        <taxon>Arthropoda</taxon>
        <taxon>Chelicerata</taxon>
        <taxon>Arachnida</taxon>
        <taxon>Araneae</taxon>
        <taxon>Araneomorphae</taxon>
        <taxon>Entelegynae</taxon>
        <taxon>Araneoidea</taxon>
        <taxon>Araneidae</taxon>
        <taxon>Caerostris</taxon>
    </lineage>
</organism>
<dbReference type="Proteomes" id="UP001054945">
    <property type="component" value="Unassembled WGS sequence"/>
</dbReference>
<evidence type="ECO:0000313" key="2">
    <source>
        <dbReference type="Proteomes" id="UP001054945"/>
    </source>
</evidence>
<proteinExistence type="predicted"/>
<comment type="caution">
    <text evidence="1">The sequence shown here is derived from an EMBL/GenBank/DDBJ whole genome shotgun (WGS) entry which is preliminary data.</text>
</comment>
<dbReference type="AlphaFoldDB" id="A0AAV4XUF8"/>
<dbReference type="EMBL" id="BPLR01000774">
    <property type="protein sequence ID" value="GIY97383.1"/>
    <property type="molecule type" value="Genomic_DNA"/>
</dbReference>
<accession>A0AAV4XUF8</accession>
<evidence type="ECO:0000313" key="1">
    <source>
        <dbReference type="EMBL" id="GIY97383.1"/>
    </source>
</evidence>
<reference evidence="1 2" key="1">
    <citation type="submission" date="2021-06" db="EMBL/GenBank/DDBJ databases">
        <title>Caerostris extrusa draft genome.</title>
        <authorList>
            <person name="Kono N."/>
            <person name="Arakawa K."/>
        </authorList>
    </citation>
    <scope>NUCLEOTIDE SEQUENCE [LARGE SCALE GENOMIC DNA]</scope>
</reference>
<gene>
    <name evidence="1" type="ORF">CEXT_482281</name>
</gene>